<dbReference type="Proteomes" id="UP000319852">
    <property type="component" value="Chromosome"/>
</dbReference>
<evidence type="ECO:0000313" key="1">
    <source>
        <dbReference type="EMBL" id="QDT00623.1"/>
    </source>
</evidence>
<dbReference type="EMBL" id="CP036263">
    <property type="protein sequence ID" value="QDT00623.1"/>
    <property type="molecule type" value="Genomic_DNA"/>
</dbReference>
<accession>A0A517N0H1</accession>
<proteinExistence type="predicted"/>
<keyword evidence="2" id="KW-1185">Reference proteome</keyword>
<dbReference type="KEGG" id="amob:HG15A2_39620"/>
<protein>
    <submittedName>
        <fullName evidence="1">Uncharacterized protein</fullName>
    </submittedName>
</protein>
<name>A0A517N0H1_9BACT</name>
<dbReference type="AlphaFoldDB" id="A0A517N0H1"/>
<evidence type="ECO:0000313" key="2">
    <source>
        <dbReference type="Proteomes" id="UP000319852"/>
    </source>
</evidence>
<reference evidence="1 2" key="1">
    <citation type="submission" date="2019-02" db="EMBL/GenBank/DDBJ databases">
        <title>Deep-cultivation of Planctomycetes and their phenomic and genomic characterization uncovers novel biology.</title>
        <authorList>
            <person name="Wiegand S."/>
            <person name="Jogler M."/>
            <person name="Boedeker C."/>
            <person name="Pinto D."/>
            <person name="Vollmers J."/>
            <person name="Rivas-Marin E."/>
            <person name="Kohn T."/>
            <person name="Peeters S.H."/>
            <person name="Heuer A."/>
            <person name="Rast P."/>
            <person name="Oberbeckmann S."/>
            <person name="Bunk B."/>
            <person name="Jeske O."/>
            <person name="Meyerdierks A."/>
            <person name="Storesund J.E."/>
            <person name="Kallscheuer N."/>
            <person name="Luecker S."/>
            <person name="Lage O.M."/>
            <person name="Pohl T."/>
            <person name="Merkel B.J."/>
            <person name="Hornburger P."/>
            <person name="Mueller R.-W."/>
            <person name="Bruemmer F."/>
            <person name="Labrenz M."/>
            <person name="Spormann A.M."/>
            <person name="Op den Camp H."/>
            <person name="Overmann J."/>
            <person name="Amann R."/>
            <person name="Jetten M.S.M."/>
            <person name="Mascher T."/>
            <person name="Medema M.H."/>
            <person name="Devos D.P."/>
            <person name="Kaster A.-K."/>
            <person name="Ovreas L."/>
            <person name="Rohde M."/>
            <person name="Galperin M.Y."/>
            <person name="Jogler C."/>
        </authorList>
    </citation>
    <scope>NUCLEOTIDE SEQUENCE [LARGE SCALE GENOMIC DNA]</scope>
    <source>
        <strain evidence="1 2">HG15A2</strain>
    </source>
</reference>
<organism evidence="1 2">
    <name type="scientific">Adhaeretor mobilis</name>
    <dbReference type="NCBI Taxonomy" id="1930276"/>
    <lineage>
        <taxon>Bacteria</taxon>
        <taxon>Pseudomonadati</taxon>
        <taxon>Planctomycetota</taxon>
        <taxon>Planctomycetia</taxon>
        <taxon>Pirellulales</taxon>
        <taxon>Lacipirellulaceae</taxon>
        <taxon>Adhaeretor</taxon>
    </lineage>
</organism>
<sequence length="86" mass="9728">MSITWRDLKIGDRIQMIEWPPELDKETLHGDTIGFYEWAIESGSQLTVVNIDEWGIPWGKIIRTLDGIETTESIGLNHSGYVVSAP</sequence>
<gene>
    <name evidence="1" type="ORF">HG15A2_39620</name>
</gene>